<dbReference type="SUPFAM" id="SSF82199">
    <property type="entry name" value="SET domain"/>
    <property type="match status" value="1"/>
</dbReference>
<dbReference type="GO" id="GO:0003682">
    <property type="term" value="F:chromatin binding"/>
    <property type="evidence" value="ECO:0007669"/>
    <property type="project" value="TreeGrafter"/>
</dbReference>
<dbReference type="PANTHER" id="PTHR45747:SF4">
    <property type="entry name" value="HISTONE-LYSINE N-METHYLTRANSFERASE E(Z)"/>
    <property type="match status" value="1"/>
</dbReference>
<gene>
    <name evidence="4" type="ORF">NIASO_16940</name>
</gene>
<evidence type="ECO:0000313" key="4">
    <source>
        <dbReference type="EMBL" id="AHF17927.1"/>
    </source>
</evidence>
<accession>W0F4I7</accession>
<dbReference type="KEGG" id="nso:NIASO_16940"/>
<keyword evidence="1" id="KW-0805">Transcription regulation</keyword>
<dbReference type="PANTHER" id="PTHR45747">
    <property type="entry name" value="HISTONE-LYSINE N-METHYLTRANSFERASE E(Z)"/>
    <property type="match status" value="1"/>
</dbReference>
<dbReference type="RefSeq" id="WP_008587454.1">
    <property type="nucleotide sequence ID" value="NZ_CP007035.1"/>
</dbReference>
<sequence length="147" mass="16559">MPSSKRLFVKTSTLPNAGKGLFAKVDIAKNEIVTEYLGRLAAWKDVEDDFENGYIFHINDELVIDASKDKGSFGRYANDATGLTRVKGLTNNAEYFEEDTRVFIRAKRKIAAGNEVFVSYGPGYWKQIKENMLQDKQKAKKKAGKRG</sequence>
<dbReference type="GO" id="GO:0031507">
    <property type="term" value="P:heterochromatin formation"/>
    <property type="evidence" value="ECO:0007669"/>
    <property type="project" value="TreeGrafter"/>
</dbReference>
<dbReference type="InterPro" id="IPR046341">
    <property type="entry name" value="SET_dom_sf"/>
</dbReference>
<dbReference type="HOGENOM" id="CLU_137658_0_0_10"/>
<dbReference type="Gene3D" id="2.170.270.10">
    <property type="entry name" value="SET domain"/>
    <property type="match status" value="1"/>
</dbReference>
<proteinExistence type="predicted"/>
<feature type="domain" description="SET" evidence="3">
    <location>
        <begin position="5"/>
        <end position="121"/>
    </location>
</feature>
<dbReference type="eggNOG" id="COG2940">
    <property type="taxonomic scope" value="Bacteria"/>
</dbReference>
<dbReference type="InterPro" id="IPR001214">
    <property type="entry name" value="SET_dom"/>
</dbReference>
<dbReference type="InterPro" id="IPR045318">
    <property type="entry name" value="EZH1/2-like"/>
</dbReference>
<dbReference type="AlphaFoldDB" id="W0F4I7"/>
<name>W0F4I7_9BACT</name>
<protein>
    <recommendedName>
        <fullName evidence="3">SET domain-containing protein</fullName>
    </recommendedName>
</protein>
<reference evidence="4 5" key="1">
    <citation type="submission" date="2013-12" db="EMBL/GenBank/DDBJ databases">
        <authorList>
            <consortium name="DOE Joint Genome Institute"/>
            <person name="Eisen J."/>
            <person name="Huntemann M."/>
            <person name="Han J."/>
            <person name="Chen A."/>
            <person name="Kyrpides N."/>
            <person name="Mavromatis K."/>
            <person name="Markowitz V."/>
            <person name="Palaniappan K."/>
            <person name="Ivanova N."/>
            <person name="Schaumberg A."/>
            <person name="Pati A."/>
            <person name="Liolios K."/>
            <person name="Nordberg H.P."/>
            <person name="Cantor M.N."/>
            <person name="Hua S.X."/>
            <person name="Woyke T."/>
        </authorList>
    </citation>
    <scope>NUCLEOTIDE SEQUENCE [LARGE SCALE GENOMIC DNA]</scope>
    <source>
        <strain evidence="5">DSM 19437</strain>
    </source>
</reference>
<evidence type="ECO:0000313" key="5">
    <source>
        <dbReference type="Proteomes" id="UP000003586"/>
    </source>
</evidence>
<dbReference type="OrthoDB" id="947125at2"/>
<dbReference type="STRING" id="929713.NIASO_16940"/>
<keyword evidence="2" id="KW-0804">Transcription</keyword>
<evidence type="ECO:0000256" key="1">
    <source>
        <dbReference type="ARBA" id="ARBA00023015"/>
    </source>
</evidence>
<dbReference type="GO" id="GO:0046976">
    <property type="term" value="F:histone H3K27 methyltransferase activity"/>
    <property type="evidence" value="ECO:0007669"/>
    <property type="project" value="TreeGrafter"/>
</dbReference>
<dbReference type="PROSITE" id="PS50280">
    <property type="entry name" value="SET"/>
    <property type="match status" value="1"/>
</dbReference>
<dbReference type="EMBL" id="CP007035">
    <property type="protein sequence ID" value="AHF17927.1"/>
    <property type="molecule type" value="Genomic_DNA"/>
</dbReference>
<dbReference type="Proteomes" id="UP000003586">
    <property type="component" value="Chromosome"/>
</dbReference>
<organism evidence="4 5">
    <name type="scientific">Niabella soli DSM 19437</name>
    <dbReference type="NCBI Taxonomy" id="929713"/>
    <lineage>
        <taxon>Bacteria</taxon>
        <taxon>Pseudomonadati</taxon>
        <taxon>Bacteroidota</taxon>
        <taxon>Chitinophagia</taxon>
        <taxon>Chitinophagales</taxon>
        <taxon>Chitinophagaceae</taxon>
        <taxon>Niabella</taxon>
    </lineage>
</organism>
<dbReference type="Pfam" id="PF00856">
    <property type="entry name" value="SET"/>
    <property type="match status" value="1"/>
</dbReference>
<evidence type="ECO:0000259" key="3">
    <source>
        <dbReference type="PROSITE" id="PS50280"/>
    </source>
</evidence>
<dbReference type="SMART" id="SM00317">
    <property type="entry name" value="SET"/>
    <property type="match status" value="1"/>
</dbReference>
<keyword evidence="5" id="KW-1185">Reference proteome</keyword>
<evidence type="ECO:0000256" key="2">
    <source>
        <dbReference type="ARBA" id="ARBA00023163"/>
    </source>
</evidence>